<evidence type="ECO:0000259" key="1">
    <source>
        <dbReference type="PROSITE" id="PS50995"/>
    </source>
</evidence>
<gene>
    <name evidence="2" type="ORF">A6770_18610</name>
</gene>
<feature type="domain" description="HTH marR-type" evidence="1">
    <location>
        <begin position="1"/>
        <end position="150"/>
    </location>
</feature>
<dbReference type="AlphaFoldDB" id="A0A367RB74"/>
<dbReference type="PANTHER" id="PTHR33164:SF43">
    <property type="entry name" value="HTH-TYPE TRANSCRIPTIONAL REPRESSOR YETL"/>
    <property type="match status" value="1"/>
</dbReference>
<dbReference type="PRINTS" id="PR00598">
    <property type="entry name" value="HTHMARR"/>
</dbReference>
<dbReference type="Proteomes" id="UP000252107">
    <property type="component" value="Unassembled WGS sequence"/>
</dbReference>
<dbReference type="PROSITE" id="PS50995">
    <property type="entry name" value="HTH_MARR_2"/>
    <property type="match status" value="1"/>
</dbReference>
<dbReference type="InterPro" id="IPR036390">
    <property type="entry name" value="WH_DNA-bd_sf"/>
</dbReference>
<sequence>MTLGKPLQGATSEECAARVMDTIPLVMRFIRADMRVHNAASLSIPQLRSLAFLNRSPGASLSDLAEHLGVTCATASATTERLVQRNLVQRSDDPQERRRVLLNLTQEGKHHLKQSQDQTRTHIADLLTGLTEEQISHIEEGLALLKNVFEQTELKPPQQ</sequence>
<dbReference type="InterPro" id="IPR039422">
    <property type="entry name" value="MarR/SlyA-like"/>
</dbReference>
<comment type="caution">
    <text evidence="2">The sequence shown here is derived from an EMBL/GenBank/DDBJ whole genome shotgun (WGS) entry which is preliminary data.</text>
</comment>
<evidence type="ECO:0000313" key="3">
    <source>
        <dbReference type="Proteomes" id="UP000252107"/>
    </source>
</evidence>
<organism evidence="2 3">
    <name type="scientific">Nostoc minutum NIES-26</name>
    <dbReference type="NCBI Taxonomy" id="1844469"/>
    <lineage>
        <taxon>Bacteria</taxon>
        <taxon>Bacillati</taxon>
        <taxon>Cyanobacteriota</taxon>
        <taxon>Cyanophyceae</taxon>
        <taxon>Nostocales</taxon>
        <taxon>Nostocaceae</taxon>
        <taxon>Nostoc</taxon>
    </lineage>
</organism>
<dbReference type="InterPro" id="IPR036388">
    <property type="entry name" value="WH-like_DNA-bd_sf"/>
</dbReference>
<protein>
    <submittedName>
        <fullName evidence="2">MarR family transcriptional regulator</fullName>
    </submittedName>
</protein>
<dbReference type="PANTHER" id="PTHR33164">
    <property type="entry name" value="TRANSCRIPTIONAL REGULATOR, MARR FAMILY"/>
    <property type="match status" value="1"/>
</dbReference>
<proteinExistence type="predicted"/>
<dbReference type="Pfam" id="PF01047">
    <property type="entry name" value="MarR"/>
    <property type="match status" value="1"/>
</dbReference>
<dbReference type="GO" id="GO:0003700">
    <property type="term" value="F:DNA-binding transcription factor activity"/>
    <property type="evidence" value="ECO:0007669"/>
    <property type="project" value="InterPro"/>
</dbReference>
<evidence type="ECO:0000313" key="2">
    <source>
        <dbReference type="EMBL" id="RCJ32933.1"/>
    </source>
</evidence>
<dbReference type="Gene3D" id="1.10.10.10">
    <property type="entry name" value="Winged helix-like DNA-binding domain superfamily/Winged helix DNA-binding domain"/>
    <property type="match status" value="1"/>
</dbReference>
<dbReference type="SMART" id="SM00347">
    <property type="entry name" value="HTH_MARR"/>
    <property type="match status" value="1"/>
</dbReference>
<keyword evidence="3" id="KW-1185">Reference proteome</keyword>
<accession>A0A367RB74</accession>
<dbReference type="SUPFAM" id="SSF46785">
    <property type="entry name" value="Winged helix' DNA-binding domain"/>
    <property type="match status" value="1"/>
</dbReference>
<dbReference type="EMBL" id="LXQD01000196">
    <property type="protein sequence ID" value="RCJ32933.1"/>
    <property type="molecule type" value="Genomic_DNA"/>
</dbReference>
<dbReference type="InterPro" id="IPR000835">
    <property type="entry name" value="HTH_MarR-typ"/>
</dbReference>
<name>A0A367RB74_9NOSO</name>
<dbReference type="GO" id="GO:0006950">
    <property type="term" value="P:response to stress"/>
    <property type="evidence" value="ECO:0007669"/>
    <property type="project" value="TreeGrafter"/>
</dbReference>
<reference evidence="2" key="1">
    <citation type="submission" date="2016-04" db="EMBL/GenBank/DDBJ databases">
        <authorList>
            <person name="Tabuchi Yagui T.R."/>
        </authorList>
    </citation>
    <scope>NUCLEOTIDE SEQUENCE [LARGE SCALE GENOMIC DNA]</scope>
    <source>
        <strain evidence="2">NIES-26</strain>
    </source>
</reference>